<dbReference type="InterPro" id="IPR001461">
    <property type="entry name" value="Aspartic_peptidase_A1"/>
</dbReference>
<gene>
    <name evidence="18" type="ORF">C7M61_003640</name>
</gene>
<protein>
    <recommendedName>
        <fullName evidence="4">candidapepsin</fullName>
        <ecNumber evidence="4">3.4.23.24</ecNumber>
    </recommendedName>
</protein>
<evidence type="ECO:0000256" key="3">
    <source>
        <dbReference type="ARBA" id="ARBA00007447"/>
    </source>
</evidence>
<dbReference type="GO" id="GO:0004190">
    <property type="term" value="F:aspartic-type endopeptidase activity"/>
    <property type="evidence" value="ECO:0007669"/>
    <property type="project" value="UniProtKB-KW"/>
</dbReference>
<dbReference type="InterPro" id="IPR001969">
    <property type="entry name" value="Aspartic_peptidase_AS"/>
</dbReference>
<keyword evidence="9 14" id="KW-0378">Hydrolase</keyword>
<dbReference type="PANTHER" id="PTHR47966:SF65">
    <property type="entry name" value="ASPARTIC-TYPE ENDOPEPTIDASE"/>
    <property type="match status" value="1"/>
</dbReference>
<evidence type="ECO:0000256" key="10">
    <source>
        <dbReference type="ARBA" id="ARBA00023145"/>
    </source>
</evidence>
<comment type="caution">
    <text evidence="18">The sequence shown here is derived from an EMBL/GenBank/DDBJ whole genome shotgun (WGS) entry which is preliminary data.</text>
</comment>
<evidence type="ECO:0000313" key="18">
    <source>
        <dbReference type="EMBL" id="PSK37213.1"/>
    </source>
</evidence>
<dbReference type="EC" id="3.4.23.24" evidence="4"/>
<dbReference type="PANTHER" id="PTHR47966">
    <property type="entry name" value="BETA-SITE APP-CLEAVING ENZYME, ISOFORM A-RELATED"/>
    <property type="match status" value="1"/>
</dbReference>
<dbReference type="SUPFAM" id="SSF50630">
    <property type="entry name" value="Acid proteases"/>
    <property type="match status" value="1"/>
</dbReference>
<feature type="disulfide bond" evidence="13">
    <location>
        <begin position="317"/>
        <end position="350"/>
    </location>
</feature>
<comment type="subcellular location">
    <subcellularLocation>
        <location evidence="2">Secreted</location>
    </subcellularLocation>
</comment>
<accession>A0A2P7YMN1</accession>
<feature type="active site" evidence="12">
    <location>
        <position position="106"/>
    </location>
</feature>
<feature type="region of interest" description="Disordered" evidence="15">
    <location>
        <begin position="37"/>
        <end position="56"/>
    </location>
</feature>
<feature type="chain" id="PRO_5015159540" description="candidapepsin" evidence="16">
    <location>
        <begin position="19"/>
        <end position="401"/>
    </location>
</feature>
<keyword evidence="11 13" id="KW-1015">Disulfide bond</keyword>
<evidence type="ECO:0000256" key="8">
    <source>
        <dbReference type="ARBA" id="ARBA00022750"/>
    </source>
</evidence>
<dbReference type="PRINTS" id="PR00792">
    <property type="entry name" value="PEPSIN"/>
</dbReference>
<evidence type="ECO:0000256" key="14">
    <source>
        <dbReference type="RuleBase" id="RU000454"/>
    </source>
</evidence>
<keyword evidence="7 16" id="KW-0732">Signal</keyword>
<sequence length="401" mass="45335">MVSIIPLLTLAFSVLGLAIRQPDSQADLAPRSTPKVLQLDFDKSKPGEKRDDAPKPKVLQLDFNVDRSKPSRKRDATADLDDNRDVSYYMDMYFGSNKQKILVEIDTGSADLWVHDEFYGPSFEGMFNQSESDTFKYINEKFEIHYFDGDASYGEFGTDDVALEDGTVVKDFQFAVVNKAKNKHTAAIFGIARKVQENAKHQYDNFPYALVKQGIIDKPAYSIYMSQDGGDKGLVLFGGIDKKKYKGSLVPFPISDDYYSDITLQSLDVNGKEFSINKSAMLDTGTSWNFFPDHIVDYISEKLGAKINDDGERSIDCNQPTDKYITFNFGTQEIQLTYADFVVRPIKNGCLAGIDYWNPDNGIVLGDVFLRRTYTVYDFEYDTIYIAQSVDTEESDIIQIP</sequence>
<evidence type="ECO:0000256" key="2">
    <source>
        <dbReference type="ARBA" id="ARBA00004613"/>
    </source>
</evidence>
<keyword evidence="6 14" id="KW-0645">Protease</keyword>
<dbReference type="GO" id="GO:0005576">
    <property type="term" value="C:extracellular region"/>
    <property type="evidence" value="ECO:0007669"/>
    <property type="project" value="UniProtKB-SubCell"/>
</dbReference>
<dbReference type="InterPro" id="IPR033876">
    <property type="entry name" value="SAP-like"/>
</dbReference>
<dbReference type="Pfam" id="PF00026">
    <property type="entry name" value="Asp"/>
    <property type="match status" value="1"/>
</dbReference>
<comment type="catalytic activity">
    <reaction evidence="1">
        <text>Preferential cleavage at the carboxyl of hydrophobic amino acids, but fails to cleave 15-Leu-|-Tyr-16, 16-Tyr-|-Leu-17 and 24-Phe-|-Phe-25 of insulin B chain. Activates trypsinogen, and degrades keratin.</text>
        <dbReference type="EC" id="3.4.23.24"/>
    </reaction>
</comment>
<keyword evidence="5" id="KW-0964">Secreted</keyword>
<dbReference type="OrthoDB" id="771136at2759"/>
<evidence type="ECO:0000256" key="12">
    <source>
        <dbReference type="PIRSR" id="PIRSR601461-1"/>
    </source>
</evidence>
<dbReference type="Gene3D" id="2.40.70.10">
    <property type="entry name" value="Acid Proteases"/>
    <property type="match status" value="2"/>
</dbReference>
<dbReference type="GeneID" id="36567028"/>
<keyword evidence="19" id="KW-1185">Reference proteome</keyword>
<dbReference type="InterPro" id="IPR021109">
    <property type="entry name" value="Peptidase_aspartic_dom_sf"/>
</dbReference>
<feature type="active site" evidence="12">
    <location>
        <position position="283"/>
    </location>
</feature>
<keyword evidence="10" id="KW-0865">Zymogen</keyword>
<dbReference type="PROSITE" id="PS00141">
    <property type="entry name" value="ASP_PROTEASE"/>
    <property type="match status" value="1"/>
</dbReference>
<evidence type="ECO:0000256" key="16">
    <source>
        <dbReference type="SAM" id="SignalP"/>
    </source>
</evidence>
<evidence type="ECO:0000256" key="7">
    <source>
        <dbReference type="ARBA" id="ARBA00022729"/>
    </source>
</evidence>
<dbReference type="Proteomes" id="UP000241107">
    <property type="component" value="Unassembled WGS sequence"/>
</dbReference>
<evidence type="ECO:0000256" key="1">
    <source>
        <dbReference type="ARBA" id="ARBA00001675"/>
    </source>
</evidence>
<name>A0A2P7YMN1_9ASCO</name>
<proteinExistence type="inferred from homology"/>
<reference evidence="18 19" key="1">
    <citation type="submission" date="2018-03" db="EMBL/GenBank/DDBJ databases">
        <title>Candida pseudohaemulonii genome assembly and annotation.</title>
        <authorList>
            <person name="Munoz J.F."/>
            <person name="Gade L.G."/>
            <person name="Chow N.A."/>
            <person name="Litvintseva A.P."/>
            <person name="Loparev V.N."/>
            <person name="Cuomo C.A."/>
        </authorList>
    </citation>
    <scope>NUCLEOTIDE SEQUENCE [LARGE SCALE GENOMIC DNA]</scope>
    <source>
        <strain evidence="18 19">B12108</strain>
    </source>
</reference>
<feature type="domain" description="Peptidase A1" evidence="17">
    <location>
        <begin position="88"/>
        <end position="387"/>
    </location>
</feature>
<feature type="compositionally biased region" description="Basic and acidic residues" evidence="15">
    <location>
        <begin position="40"/>
        <end position="55"/>
    </location>
</feature>
<dbReference type="EMBL" id="PYFQ01000009">
    <property type="protein sequence ID" value="PSK37213.1"/>
    <property type="molecule type" value="Genomic_DNA"/>
</dbReference>
<evidence type="ECO:0000256" key="11">
    <source>
        <dbReference type="ARBA" id="ARBA00023157"/>
    </source>
</evidence>
<dbReference type="RefSeq" id="XP_024713064.1">
    <property type="nucleotide sequence ID" value="XM_024858977.1"/>
</dbReference>
<evidence type="ECO:0000256" key="5">
    <source>
        <dbReference type="ARBA" id="ARBA00022525"/>
    </source>
</evidence>
<dbReference type="PROSITE" id="PS51767">
    <property type="entry name" value="PEPTIDASE_A1"/>
    <property type="match status" value="1"/>
</dbReference>
<organism evidence="18 19">
    <name type="scientific">Candidozyma pseudohaemuli</name>
    <dbReference type="NCBI Taxonomy" id="418784"/>
    <lineage>
        <taxon>Eukaryota</taxon>
        <taxon>Fungi</taxon>
        <taxon>Dikarya</taxon>
        <taxon>Ascomycota</taxon>
        <taxon>Saccharomycotina</taxon>
        <taxon>Pichiomycetes</taxon>
        <taxon>Metschnikowiaceae</taxon>
        <taxon>Candidozyma</taxon>
    </lineage>
</organism>
<evidence type="ECO:0000256" key="13">
    <source>
        <dbReference type="PIRSR" id="PIRSR601461-2"/>
    </source>
</evidence>
<comment type="similarity">
    <text evidence="3 14">Belongs to the peptidase A1 family.</text>
</comment>
<dbReference type="VEuPathDB" id="FungiDB:C7M61_003640"/>
<feature type="signal peptide" evidence="16">
    <location>
        <begin position="1"/>
        <end position="18"/>
    </location>
</feature>
<dbReference type="AlphaFoldDB" id="A0A2P7YMN1"/>
<dbReference type="CDD" id="cd05474">
    <property type="entry name" value="SAP_like"/>
    <property type="match status" value="1"/>
</dbReference>
<evidence type="ECO:0000313" key="19">
    <source>
        <dbReference type="Proteomes" id="UP000241107"/>
    </source>
</evidence>
<keyword evidence="8 14" id="KW-0064">Aspartyl protease</keyword>
<evidence type="ECO:0000256" key="6">
    <source>
        <dbReference type="ARBA" id="ARBA00022670"/>
    </source>
</evidence>
<dbReference type="GO" id="GO:0006508">
    <property type="term" value="P:proteolysis"/>
    <property type="evidence" value="ECO:0007669"/>
    <property type="project" value="UniProtKB-KW"/>
</dbReference>
<evidence type="ECO:0000256" key="9">
    <source>
        <dbReference type="ARBA" id="ARBA00022801"/>
    </source>
</evidence>
<evidence type="ECO:0000256" key="4">
    <source>
        <dbReference type="ARBA" id="ARBA00013207"/>
    </source>
</evidence>
<dbReference type="InterPro" id="IPR033121">
    <property type="entry name" value="PEPTIDASE_A1"/>
</dbReference>
<evidence type="ECO:0000256" key="15">
    <source>
        <dbReference type="SAM" id="MobiDB-lite"/>
    </source>
</evidence>
<dbReference type="STRING" id="418784.A0A2P7YMN1"/>
<evidence type="ECO:0000259" key="17">
    <source>
        <dbReference type="PROSITE" id="PS51767"/>
    </source>
</evidence>